<reference evidence="3 4" key="1">
    <citation type="submission" date="2019-11" db="EMBL/GenBank/DDBJ databases">
        <title>Paenibacillus monticola sp. nov., a novel PGPR strain isolated from mountain sample in China.</title>
        <authorList>
            <person name="Zhao Q."/>
            <person name="Li H.-P."/>
            <person name="Zhang J.-L."/>
        </authorList>
    </citation>
    <scope>NUCLEOTIDE SEQUENCE [LARGE SCALE GENOMIC DNA]</scope>
    <source>
        <strain evidence="3 4">LC-T2</strain>
    </source>
</reference>
<evidence type="ECO:0000313" key="3">
    <source>
        <dbReference type="EMBL" id="MRN57292.1"/>
    </source>
</evidence>
<organism evidence="3 4">
    <name type="scientific">Paenibacillus monticola</name>
    <dbReference type="NCBI Taxonomy" id="2666075"/>
    <lineage>
        <taxon>Bacteria</taxon>
        <taxon>Bacillati</taxon>
        <taxon>Bacillota</taxon>
        <taxon>Bacilli</taxon>
        <taxon>Bacillales</taxon>
        <taxon>Paenibacillaceae</taxon>
        <taxon>Paenibacillus</taxon>
    </lineage>
</organism>
<protein>
    <submittedName>
        <fullName evidence="3">DUF1648 domain-containing protein</fullName>
    </submittedName>
</protein>
<dbReference type="RefSeq" id="WP_154122774.1">
    <property type="nucleotide sequence ID" value="NZ_WJXB01000023.1"/>
</dbReference>
<dbReference type="AlphaFoldDB" id="A0A7X2L4Q7"/>
<dbReference type="Pfam" id="PF07853">
    <property type="entry name" value="DUF1648"/>
    <property type="match status" value="1"/>
</dbReference>
<feature type="transmembrane region" description="Helical" evidence="1">
    <location>
        <begin position="49"/>
        <end position="66"/>
    </location>
</feature>
<dbReference type="Proteomes" id="UP000463051">
    <property type="component" value="Unassembled WGS sequence"/>
</dbReference>
<feature type="transmembrane region" description="Helical" evidence="1">
    <location>
        <begin position="7"/>
        <end position="29"/>
    </location>
</feature>
<feature type="transmembrane region" description="Helical" evidence="1">
    <location>
        <begin position="73"/>
        <end position="93"/>
    </location>
</feature>
<evidence type="ECO:0000313" key="4">
    <source>
        <dbReference type="Proteomes" id="UP000463051"/>
    </source>
</evidence>
<evidence type="ECO:0000259" key="2">
    <source>
        <dbReference type="Pfam" id="PF07853"/>
    </source>
</evidence>
<comment type="caution">
    <text evidence="3">The sequence shown here is derived from an EMBL/GenBank/DDBJ whole genome shotgun (WGS) entry which is preliminary data.</text>
</comment>
<accession>A0A7X2L4Q7</accession>
<dbReference type="InterPro" id="IPR012867">
    <property type="entry name" value="DUF1648"/>
</dbReference>
<keyword evidence="1" id="KW-0472">Membrane</keyword>
<gene>
    <name evidence="3" type="ORF">GJB61_30630</name>
</gene>
<name>A0A7X2L4Q7_9BACL</name>
<evidence type="ECO:0000256" key="1">
    <source>
        <dbReference type="SAM" id="Phobius"/>
    </source>
</evidence>
<keyword evidence="1" id="KW-0812">Transmembrane</keyword>
<dbReference type="EMBL" id="WJXB01000023">
    <property type="protein sequence ID" value="MRN57292.1"/>
    <property type="molecule type" value="Genomic_DNA"/>
</dbReference>
<sequence length="95" mass="10463">MMKYNIVLYSIVGLIAITLLSNIIAYPFLPDQVGIHQSAGEMDNYVSKLVFVCLLPAAQIIASIITKMTEKSTFTLVILNVAIVLVNAFLIYINV</sequence>
<keyword evidence="1" id="KW-1133">Transmembrane helix</keyword>
<feature type="domain" description="DUF1648" evidence="2">
    <location>
        <begin position="14"/>
        <end position="59"/>
    </location>
</feature>
<keyword evidence="4" id="KW-1185">Reference proteome</keyword>
<proteinExistence type="predicted"/>